<dbReference type="InterPro" id="IPR007420">
    <property type="entry name" value="DUF465"/>
</dbReference>
<dbReference type="RefSeq" id="WP_115569720.1">
    <property type="nucleotide sequence ID" value="NZ_NXLV01000009.1"/>
</dbReference>
<accession>A0A3D8J0Z7</accession>
<gene>
    <name evidence="1" type="ORF">CQA58_05480</name>
</gene>
<proteinExistence type="predicted"/>
<dbReference type="Proteomes" id="UP000257045">
    <property type="component" value="Unassembled WGS sequence"/>
</dbReference>
<sequence length="72" mass="8489">MLHEYRDEIAHLKANDKHFAKIFEEHNALDQKIKNMEQGIEVATGMVIDELKKEKLKLKDEIHSMILKFKNA</sequence>
<dbReference type="Pfam" id="PF04325">
    <property type="entry name" value="DUF465"/>
    <property type="match status" value="1"/>
</dbReference>
<organism evidence="1 2">
    <name type="scientific">Helicobacter brantae</name>
    <dbReference type="NCBI Taxonomy" id="375927"/>
    <lineage>
        <taxon>Bacteria</taxon>
        <taxon>Pseudomonadati</taxon>
        <taxon>Campylobacterota</taxon>
        <taxon>Epsilonproteobacteria</taxon>
        <taxon>Campylobacterales</taxon>
        <taxon>Helicobacteraceae</taxon>
        <taxon>Helicobacter</taxon>
    </lineage>
</organism>
<dbReference type="AlphaFoldDB" id="A0A3D8J0Z7"/>
<evidence type="ECO:0008006" key="3">
    <source>
        <dbReference type="Google" id="ProtNLM"/>
    </source>
</evidence>
<reference evidence="1 2" key="1">
    <citation type="submission" date="2018-04" db="EMBL/GenBank/DDBJ databases">
        <title>Novel Campyloabacter and Helicobacter Species and Strains.</title>
        <authorList>
            <person name="Mannion A.J."/>
            <person name="Shen Z."/>
            <person name="Fox J.G."/>
        </authorList>
    </citation>
    <scope>NUCLEOTIDE SEQUENCE [LARGE SCALE GENOMIC DNA]</scope>
    <source>
        <strain evidence="1 2">MIT 04-9366</strain>
    </source>
</reference>
<protein>
    <recommendedName>
        <fullName evidence="3">DUF465 domain-containing protein</fullName>
    </recommendedName>
</protein>
<keyword evidence="2" id="KW-1185">Reference proteome</keyword>
<dbReference type="EMBL" id="NXLV01000009">
    <property type="protein sequence ID" value="RDU70451.1"/>
    <property type="molecule type" value="Genomic_DNA"/>
</dbReference>
<comment type="caution">
    <text evidence="1">The sequence shown here is derived from an EMBL/GenBank/DDBJ whole genome shotgun (WGS) entry which is preliminary data.</text>
</comment>
<evidence type="ECO:0000313" key="1">
    <source>
        <dbReference type="EMBL" id="RDU70451.1"/>
    </source>
</evidence>
<dbReference type="InterPro" id="IPR038444">
    <property type="entry name" value="DUF465_sf"/>
</dbReference>
<evidence type="ECO:0000313" key="2">
    <source>
        <dbReference type="Proteomes" id="UP000257045"/>
    </source>
</evidence>
<name>A0A3D8J0Z7_9HELI</name>
<dbReference type="Gene3D" id="6.10.280.50">
    <property type="match status" value="1"/>
</dbReference>
<dbReference type="OrthoDB" id="5616367at2"/>